<name>A0A2P8CJL3_9BACT</name>
<dbReference type="AlphaFoldDB" id="A0A2P8CJL3"/>
<feature type="coiled-coil region" evidence="1">
    <location>
        <begin position="87"/>
        <end position="170"/>
    </location>
</feature>
<accession>A0A2P8CJL3</accession>
<evidence type="ECO:0000313" key="2">
    <source>
        <dbReference type="EMBL" id="GET19792.1"/>
    </source>
</evidence>
<evidence type="ECO:0000313" key="5">
    <source>
        <dbReference type="Proteomes" id="UP000396862"/>
    </source>
</evidence>
<dbReference type="Proteomes" id="UP000240621">
    <property type="component" value="Unassembled WGS sequence"/>
</dbReference>
<organism evidence="3 4">
    <name type="scientific">Prolixibacter denitrificans</name>
    <dbReference type="NCBI Taxonomy" id="1541063"/>
    <lineage>
        <taxon>Bacteria</taxon>
        <taxon>Pseudomonadati</taxon>
        <taxon>Bacteroidota</taxon>
        <taxon>Bacteroidia</taxon>
        <taxon>Marinilabiliales</taxon>
        <taxon>Prolixibacteraceae</taxon>
        <taxon>Prolixibacter</taxon>
    </lineage>
</organism>
<comment type="caution">
    <text evidence="3">The sequence shown here is derived from an EMBL/GenBank/DDBJ whole genome shotgun (WGS) entry which is preliminary data.</text>
</comment>
<evidence type="ECO:0000313" key="4">
    <source>
        <dbReference type="Proteomes" id="UP000240621"/>
    </source>
</evidence>
<gene>
    <name evidence="3" type="ORF">CLV93_101120</name>
    <name evidence="2" type="ORF">JCM18694_00380</name>
</gene>
<dbReference type="RefSeq" id="WP_106540234.1">
    <property type="nucleotide sequence ID" value="NZ_BLAU01000001.1"/>
</dbReference>
<evidence type="ECO:0008006" key="6">
    <source>
        <dbReference type="Google" id="ProtNLM"/>
    </source>
</evidence>
<keyword evidence="1" id="KW-0175">Coiled coil</keyword>
<dbReference type="Gene3D" id="1.20.5.170">
    <property type="match status" value="1"/>
</dbReference>
<sequence length="289" mass="32363">MRKLAIILLVLPFFTACNQKELKKLKEENAQLTQIAQKRDSTINDFVESFQSIAANLDSIKVKEKLISVQAAGEQTADSKTQVMNDLSLVKNLLDKNKAELADLNKKLKNSWYRNSKLKKLTASLQKQIQEKEESIANLTAQVTELNGKVDNLNGQVAQLNDTVSTLSTQNSMQEKLLNEKTDRLHTAYYVIGTTKELRDQHVISATGGLLGIGRTDKLNDQIDPSKFTAIDITKTTTIPVSGRKINMVTAHPADSYKIEQKDNEVEAITITNPEEFWKASKYLVVAER</sequence>
<keyword evidence="5" id="KW-1185">Reference proteome</keyword>
<reference evidence="3 4" key="1">
    <citation type="submission" date="2018-03" db="EMBL/GenBank/DDBJ databases">
        <title>Genomic Encyclopedia of Archaeal and Bacterial Type Strains, Phase II (KMG-II): from individual species to whole genera.</title>
        <authorList>
            <person name="Goeker M."/>
        </authorList>
    </citation>
    <scope>NUCLEOTIDE SEQUENCE [LARGE SCALE GENOMIC DNA]</scope>
    <source>
        <strain evidence="3 4">DSM 27267</strain>
    </source>
</reference>
<dbReference type="PROSITE" id="PS51257">
    <property type="entry name" value="PROKAR_LIPOPROTEIN"/>
    <property type="match status" value="1"/>
</dbReference>
<evidence type="ECO:0000313" key="3">
    <source>
        <dbReference type="EMBL" id="PSK85168.1"/>
    </source>
</evidence>
<reference evidence="2 5" key="2">
    <citation type="submission" date="2019-10" db="EMBL/GenBank/DDBJ databases">
        <title>Prolixibacter strains distinguished by the presence of nitrate reductase genes were adept at nitrate-dependent anaerobic corrosion of metallic iron and carbon steel.</title>
        <authorList>
            <person name="Iino T."/>
            <person name="Shono N."/>
            <person name="Ito K."/>
            <person name="Nakamura R."/>
            <person name="Sueoka K."/>
            <person name="Harayama S."/>
            <person name="Ohkuma M."/>
        </authorList>
    </citation>
    <scope>NUCLEOTIDE SEQUENCE [LARGE SCALE GENOMIC DNA]</scope>
    <source>
        <strain evidence="2 5">MIC1-1</strain>
    </source>
</reference>
<dbReference type="EMBL" id="BLAU01000001">
    <property type="protein sequence ID" value="GET19792.1"/>
    <property type="molecule type" value="Genomic_DNA"/>
</dbReference>
<dbReference type="Proteomes" id="UP000396862">
    <property type="component" value="Unassembled WGS sequence"/>
</dbReference>
<dbReference type="OrthoDB" id="597123at2"/>
<dbReference type="EMBL" id="PYGC01000001">
    <property type="protein sequence ID" value="PSK85168.1"/>
    <property type="molecule type" value="Genomic_DNA"/>
</dbReference>
<evidence type="ECO:0000256" key="1">
    <source>
        <dbReference type="SAM" id="Coils"/>
    </source>
</evidence>
<protein>
    <recommendedName>
        <fullName evidence="6">Chromosome partition protein Smc</fullName>
    </recommendedName>
</protein>
<proteinExistence type="predicted"/>